<name>A0A8S9Z7K4_9TREM</name>
<evidence type="ECO:0000256" key="8">
    <source>
        <dbReference type="SAM" id="Phobius"/>
    </source>
</evidence>
<gene>
    <name evidence="11" type="ORF">EG68_01277</name>
</gene>
<keyword evidence="7" id="KW-0732">Signal</keyword>
<dbReference type="Gene3D" id="2.10.25.10">
    <property type="entry name" value="Laminin"/>
    <property type="match status" value="2"/>
</dbReference>
<comment type="caution">
    <text evidence="5">Lacks conserved residue(s) required for the propagation of feature annotation.</text>
</comment>
<dbReference type="EMBL" id="JTDE01000486">
    <property type="protein sequence ID" value="KAF7261101.1"/>
    <property type="molecule type" value="Genomic_DNA"/>
</dbReference>
<dbReference type="InterPro" id="IPR051830">
    <property type="entry name" value="NOTCH_homolog"/>
</dbReference>
<feature type="disulfide bond" evidence="6">
    <location>
        <begin position="183"/>
        <end position="192"/>
    </location>
</feature>
<dbReference type="SMART" id="SM00179">
    <property type="entry name" value="EGF_CA"/>
    <property type="match status" value="2"/>
</dbReference>
<feature type="transmembrane region" description="Helical" evidence="8">
    <location>
        <begin position="437"/>
        <end position="461"/>
    </location>
</feature>
<dbReference type="InterPro" id="IPR000742">
    <property type="entry name" value="EGF"/>
</dbReference>
<evidence type="ECO:0000256" key="1">
    <source>
        <dbReference type="ARBA" id="ARBA00022473"/>
    </source>
</evidence>
<dbReference type="CDD" id="cd00054">
    <property type="entry name" value="EGF_CA"/>
    <property type="match status" value="2"/>
</dbReference>
<dbReference type="Gene3D" id="2.10.25.140">
    <property type="match status" value="1"/>
</dbReference>
<dbReference type="SMART" id="SM00181">
    <property type="entry name" value="EGF"/>
    <property type="match status" value="3"/>
</dbReference>
<dbReference type="SMART" id="SM00051">
    <property type="entry name" value="DSL"/>
    <property type="match status" value="1"/>
</dbReference>
<comment type="subcellular location">
    <subcellularLocation>
        <location evidence="7">Membrane</location>
        <topology evidence="7">Single-pass type I membrane protein</topology>
    </subcellularLocation>
</comment>
<dbReference type="PROSITE" id="PS00010">
    <property type="entry name" value="ASX_HYDROXYL"/>
    <property type="match status" value="2"/>
</dbReference>
<feature type="disulfide bond" evidence="6">
    <location>
        <begin position="218"/>
        <end position="227"/>
    </location>
</feature>
<keyword evidence="3 7" id="KW-0677">Repeat</keyword>
<evidence type="ECO:0000256" key="5">
    <source>
        <dbReference type="PROSITE-ProRule" id="PRU00076"/>
    </source>
</evidence>
<comment type="caution">
    <text evidence="11">The sequence shown here is derived from an EMBL/GenBank/DDBJ whole genome shotgun (WGS) entry which is preliminary data.</text>
</comment>
<evidence type="ECO:0000256" key="3">
    <source>
        <dbReference type="ARBA" id="ARBA00022737"/>
    </source>
</evidence>
<feature type="disulfide bond" evidence="5">
    <location>
        <begin position="377"/>
        <end position="386"/>
    </location>
</feature>
<keyword evidence="12" id="KW-1185">Reference proteome</keyword>
<dbReference type="PROSITE" id="PS01186">
    <property type="entry name" value="EGF_2"/>
    <property type="match status" value="2"/>
</dbReference>
<feature type="disulfide bond" evidence="5">
    <location>
        <begin position="306"/>
        <end position="315"/>
    </location>
</feature>
<evidence type="ECO:0000313" key="12">
    <source>
        <dbReference type="Proteomes" id="UP000822476"/>
    </source>
</evidence>
<dbReference type="PROSITE" id="PS00022">
    <property type="entry name" value="EGF_1"/>
    <property type="match status" value="2"/>
</dbReference>
<accession>A0A8S9Z7K4</accession>
<evidence type="ECO:0000259" key="9">
    <source>
        <dbReference type="PROSITE" id="PS50026"/>
    </source>
</evidence>
<keyword evidence="7 8" id="KW-1133">Transmembrane helix</keyword>
<reference evidence="11" key="1">
    <citation type="submission" date="2019-07" db="EMBL/GenBank/DDBJ databases">
        <title>Annotation for the trematode Paragonimus miyazaki's.</title>
        <authorList>
            <person name="Choi Y.-J."/>
        </authorList>
    </citation>
    <scope>NUCLEOTIDE SEQUENCE</scope>
    <source>
        <strain evidence="11">Japan</strain>
    </source>
</reference>
<dbReference type="GO" id="GO:0005509">
    <property type="term" value="F:calcium ion binding"/>
    <property type="evidence" value="ECO:0007669"/>
    <property type="project" value="InterPro"/>
</dbReference>
<dbReference type="PROSITE" id="PS51051">
    <property type="entry name" value="DSL"/>
    <property type="match status" value="1"/>
</dbReference>
<keyword evidence="2 5" id="KW-0245">EGF-like domain</keyword>
<keyword evidence="4 5" id="KW-1015">Disulfide bond</keyword>
<dbReference type="Pfam" id="PF00008">
    <property type="entry name" value="EGF"/>
    <property type="match status" value="1"/>
</dbReference>
<feature type="domain" description="DSL" evidence="10">
    <location>
        <begin position="181"/>
        <end position="227"/>
    </location>
</feature>
<protein>
    <recommendedName>
        <fullName evidence="7">Delta-like protein</fullName>
    </recommendedName>
</protein>
<sequence>MWRIVFISVVSLSLIGPVQLRLFGYFKLINLELAIPNKVCDTGVNPKCDMYLKVCIGTSVKNPSCDLLQYETPRDAFSNEHFIQFGDHIGGLQNPTRFELRNFPDNSFLIVDIFDADVRYFDEDDYLGTLQLTNLSFSSYPSFNAIEHFRDQIPEVLRPPRIVLSKSIDSGYINLTFSAWIQCPKTHFGPKCQTLCHPEQSSHLGHYGCEISTGRRLCIPGWYGPNCDKLDYCLTRKPCGPLGTCINSDREFQCVCIISSTDPQCTQATKACSSKDLPASGTPTFSYCRNSGICVLDQNNFPRCICLPGFTGTRCDHDVDECTHRPMIYPSVMNNNSWWSEIPYERIECHTPGHVPSPCCGDRAVCLNTPGGYQCQCPTGWTGHHCEYPPTLWPVGFQPPVNVTTTFRNHNWMEPRVLEPVTDLVPTVNTTDTGSPWVVAFVCLLTMVTLILICLVVYYVLMMRKNKRKEVLGPNIPVYYTRAEQRTNQPRKYTRPLPLSPVEQKRSCMNDFYMSPEDAVTSTTSRNASDELEVNDDYLSPGTVYELLDDSTANHALTDDSEDNASFRSPGAVDKNAYPFGGSQWAKQNELVDVTVKQPIKPQLLSDSK</sequence>
<dbReference type="OrthoDB" id="6227030at2759"/>
<evidence type="ECO:0000256" key="6">
    <source>
        <dbReference type="PROSITE-ProRule" id="PRU00377"/>
    </source>
</evidence>
<dbReference type="GO" id="GO:0016020">
    <property type="term" value="C:membrane"/>
    <property type="evidence" value="ECO:0007669"/>
    <property type="project" value="UniProtKB-SubCell"/>
</dbReference>
<organism evidence="11 12">
    <name type="scientific">Paragonimus skrjabini miyazakii</name>
    <dbReference type="NCBI Taxonomy" id="59628"/>
    <lineage>
        <taxon>Eukaryota</taxon>
        <taxon>Metazoa</taxon>
        <taxon>Spiralia</taxon>
        <taxon>Lophotrochozoa</taxon>
        <taxon>Platyhelminthes</taxon>
        <taxon>Trematoda</taxon>
        <taxon>Digenea</taxon>
        <taxon>Plagiorchiida</taxon>
        <taxon>Troglotremata</taxon>
        <taxon>Troglotrematidae</taxon>
        <taxon>Paragonimus</taxon>
    </lineage>
</organism>
<dbReference type="SUPFAM" id="SSF57196">
    <property type="entry name" value="EGF/Laminin"/>
    <property type="match status" value="2"/>
</dbReference>
<evidence type="ECO:0000256" key="4">
    <source>
        <dbReference type="ARBA" id="ARBA00023157"/>
    </source>
</evidence>
<dbReference type="GO" id="GO:0007154">
    <property type="term" value="P:cell communication"/>
    <property type="evidence" value="ECO:0007669"/>
    <property type="project" value="InterPro"/>
</dbReference>
<dbReference type="Proteomes" id="UP000822476">
    <property type="component" value="Unassembled WGS sequence"/>
</dbReference>
<dbReference type="Pfam" id="PF01414">
    <property type="entry name" value="DSL"/>
    <property type="match status" value="1"/>
</dbReference>
<proteinExistence type="predicted"/>
<dbReference type="InterPro" id="IPR000152">
    <property type="entry name" value="EGF-type_Asp/Asn_hydroxyl_site"/>
</dbReference>
<dbReference type="PROSITE" id="PS50026">
    <property type="entry name" value="EGF_3"/>
    <property type="match status" value="3"/>
</dbReference>
<evidence type="ECO:0000256" key="7">
    <source>
        <dbReference type="RuleBase" id="RU280815"/>
    </source>
</evidence>
<evidence type="ECO:0000256" key="2">
    <source>
        <dbReference type="ARBA" id="ARBA00022536"/>
    </source>
</evidence>
<evidence type="ECO:0000313" key="11">
    <source>
        <dbReference type="EMBL" id="KAF7261101.1"/>
    </source>
</evidence>
<dbReference type="AlphaFoldDB" id="A0A8S9Z7K4"/>
<keyword evidence="7 8" id="KW-0472">Membrane</keyword>
<dbReference type="PANTHER" id="PTHR24033">
    <property type="entry name" value="EGF-LIKE DOMAIN-CONTAINING PROTEIN"/>
    <property type="match status" value="1"/>
</dbReference>
<dbReference type="PANTHER" id="PTHR24033:SF151">
    <property type="entry name" value="NOTCH 2"/>
    <property type="match status" value="1"/>
</dbReference>
<feature type="disulfide bond" evidence="5">
    <location>
        <begin position="256"/>
        <end position="265"/>
    </location>
</feature>
<comment type="function">
    <text evidence="7">Putative Notch ligand involved in the mediation of Notch signaling.</text>
</comment>
<feature type="domain" description="EGF-like" evidence="9">
    <location>
        <begin position="345"/>
        <end position="387"/>
    </location>
</feature>
<feature type="domain" description="EGF-like" evidence="9">
    <location>
        <begin position="280"/>
        <end position="316"/>
    </location>
</feature>
<keyword evidence="7 8" id="KW-0812">Transmembrane</keyword>
<feature type="domain" description="EGF-like" evidence="9">
    <location>
        <begin position="229"/>
        <end position="266"/>
    </location>
</feature>
<keyword evidence="1 7" id="KW-0217">Developmental protein</keyword>
<dbReference type="InterPro" id="IPR001881">
    <property type="entry name" value="EGF-like_Ca-bd_dom"/>
</dbReference>
<evidence type="ECO:0000259" key="10">
    <source>
        <dbReference type="PROSITE" id="PS51051"/>
    </source>
</evidence>
<dbReference type="InterPro" id="IPR001774">
    <property type="entry name" value="DSL"/>
</dbReference>